<sequence length="234" mass="24290">MGVRRVAPYDRGMALLHKSELTPSKTEILADWARAQPWFDGDPERDFDKVAAFRFDDPEGRVGIETLFVSAGAGPVLQVPLTYRDTALAGGEAWLLGTMEHSVLGTRFVYDALGDPAYLAAVANAALGGGVQADEFYEIDGARVPREPTAVAAGSGAAGSREVTAPDVAAVATRDDDGITVASAGDLRVALARVPGADAAALAAAAGTGAEREVLSGSWQGHDEPMTLVVVARD</sequence>
<dbReference type="InterPro" id="IPR040999">
    <property type="entry name" value="Mak_N_cap"/>
</dbReference>
<keyword evidence="1" id="KW-0808">Transferase</keyword>
<proteinExistence type="predicted"/>
<keyword evidence="2" id="KW-0547">Nucleotide-binding</keyword>
<evidence type="ECO:0000256" key="1">
    <source>
        <dbReference type="ARBA" id="ARBA00022679"/>
    </source>
</evidence>
<accession>A0ABM8GKV8</accession>
<protein>
    <recommendedName>
        <fullName evidence="5">Maltokinase N-terminal cap domain-containing protein</fullName>
    </recommendedName>
</protein>
<evidence type="ECO:0000259" key="5">
    <source>
        <dbReference type="Pfam" id="PF18085"/>
    </source>
</evidence>
<dbReference type="EMBL" id="AP027732">
    <property type="protein sequence ID" value="BDZ49042.1"/>
    <property type="molecule type" value="Genomic_DNA"/>
</dbReference>
<keyword evidence="4" id="KW-0067">ATP-binding</keyword>
<dbReference type="Pfam" id="PF18085">
    <property type="entry name" value="Mak_N_cap"/>
    <property type="match status" value="1"/>
</dbReference>
<gene>
    <name evidence="6" type="ORF">GCM10025867_12830</name>
</gene>
<evidence type="ECO:0000313" key="6">
    <source>
        <dbReference type="EMBL" id="BDZ49042.1"/>
    </source>
</evidence>
<keyword evidence="7" id="KW-1185">Reference proteome</keyword>
<evidence type="ECO:0000256" key="2">
    <source>
        <dbReference type="ARBA" id="ARBA00022741"/>
    </source>
</evidence>
<evidence type="ECO:0000256" key="3">
    <source>
        <dbReference type="ARBA" id="ARBA00022777"/>
    </source>
</evidence>
<organism evidence="6 7">
    <name type="scientific">Frondihabitans sucicola</name>
    <dbReference type="NCBI Taxonomy" id="1268041"/>
    <lineage>
        <taxon>Bacteria</taxon>
        <taxon>Bacillati</taxon>
        <taxon>Actinomycetota</taxon>
        <taxon>Actinomycetes</taxon>
        <taxon>Micrococcales</taxon>
        <taxon>Microbacteriaceae</taxon>
        <taxon>Frondihabitans</taxon>
    </lineage>
</organism>
<dbReference type="Proteomes" id="UP001321486">
    <property type="component" value="Chromosome"/>
</dbReference>
<evidence type="ECO:0000313" key="7">
    <source>
        <dbReference type="Proteomes" id="UP001321486"/>
    </source>
</evidence>
<evidence type="ECO:0000256" key="4">
    <source>
        <dbReference type="ARBA" id="ARBA00022840"/>
    </source>
</evidence>
<feature type="domain" description="Maltokinase N-terminal cap" evidence="5">
    <location>
        <begin position="32"/>
        <end position="115"/>
    </location>
</feature>
<name>A0ABM8GKV8_9MICO</name>
<keyword evidence="3" id="KW-0418">Kinase</keyword>
<reference evidence="7" key="1">
    <citation type="journal article" date="2019" name="Int. J. Syst. Evol. Microbiol.">
        <title>The Global Catalogue of Microorganisms (GCM) 10K type strain sequencing project: providing services to taxonomists for standard genome sequencing and annotation.</title>
        <authorList>
            <consortium name="The Broad Institute Genomics Platform"/>
            <consortium name="The Broad Institute Genome Sequencing Center for Infectious Disease"/>
            <person name="Wu L."/>
            <person name="Ma J."/>
        </authorList>
    </citation>
    <scope>NUCLEOTIDE SEQUENCE [LARGE SCALE GENOMIC DNA]</scope>
    <source>
        <strain evidence="7">NBRC 108728</strain>
    </source>
</reference>